<evidence type="ECO:0000313" key="2">
    <source>
        <dbReference type="Proteomes" id="UP001589775"/>
    </source>
</evidence>
<evidence type="ECO:0000313" key="1">
    <source>
        <dbReference type="EMBL" id="MFC0242151.1"/>
    </source>
</evidence>
<keyword evidence="2" id="KW-1185">Reference proteome</keyword>
<organism evidence="1 2">
    <name type="scientific">Rhodopseudomonas telluris</name>
    <dbReference type="NCBI Taxonomy" id="644215"/>
    <lineage>
        <taxon>Bacteria</taxon>
        <taxon>Pseudomonadati</taxon>
        <taxon>Pseudomonadota</taxon>
        <taxon>Alphaproteobacteria</taxon>
        <taxon>Hyphomicrobiales</taxon>
        <taxon>Nitrobacteraceae</taxon>
        <taxon>Rhodopseudomonas</taxon>
    </lineage>
</organism>
<reference evidence="1 2" key="1">
    <citation type="submission" date="2024-09" db="EMBL/GenBank/DDBJ databases">
        <authorList>
            <person name="Sun Q."/>
            <person name="Mori K."/>
        </authorList>
    </citation>
    <scope>NUCLEOTIDE SEQUENCE [LARGE SCALE GENOMIC DNA]</scope>
    <source>
        <strain evidence="1 2">KCTC 23279</strain>
    </source>
</reference>
<comment type="caution">
    <text evidence="1">The sequence shown here is derived from an EMBL/GenBank/DDBJ whole genome shotgun (WGS) entry which is preliminary data.</text>
</comment>
<dbReference type="EMBL" id="JBHLWM010000006">
    <property type="protein sequence ID" value="MFC0242151.1"/>
    <property type="molecule type" value="Genomic_DNA"/>
</dbReference>
<dbReference type="RefSeq" id="WP_378389830.1">
    <property type="nucleotide sequence ID" value="NZ_JBHLWM010000006.1"/>
</dbReference>
<name>A0ABV6EW98_9BRAD</name>
<dbReference type="Proteomes" id="UP001589775">
    <property type="component" value="Unassembled WGS sequence"/>
</dbReference>
<sequence length="58" mass="6454">MPTLLDKQIDRIVAESGGSMHEALRALMQVNEHLEAELARMRAAVIFSHASGEGEWLH</sequence>
<accession>A0ABV6EW98</accession>
<protein>
    <submittedName>
        <fullName evidence="1">Uncharacterized protein</fullName>
    </submittedName>
</protein>
<gene>
    <name evidence="1" type="ORF">ACFFJ6_16790</name>
</gene>
<proteinExistence type="predicted"/>